<feature type="non-terminal residue" evidence="2">
    <location>
        <position position="1"/>
    </location>
</feature>
<evidence type="ECO:0000256" key="1">
    <source>
        <dbReference type="SAM" id="MobiDB-lite"/>
    </source>
</evidence>
<reference evidence="2" key="1">
    <citation type="submission" date="2021-03" db="EMBL/GenBank/DDBJ databases">
        <authorList>
            <person name="Tran Van P."/>
        </authorList>
    </citation>
    <scope>NUCLEOTIDE SEQUENCE</scope>
</reference>
<feature type="non-terminal residue" evidence="2">
    <location>
        <position position="113"/>
    </location>
</feature>
<comment type="caution">
    <text evidence="2">The sequence shown here is derived from an EMBL/GenBank/DDBJ whole genome shotgun (WGS) entry which is preliminary data.</text>
</comment>
<dbReference type="Proteomes" id="UP001153148">
    <property type="component" value="Unassembled WGS sequence"/>
</dbReference>
<sequence>AIQVTTWKPYRKQRPITAWLPRSNWKTKIKMTTCQTWCPQTFQVEGLPTFQVVILRPPKSPKGTKEGGCPEAPPGNPGKPWTSTTPLPTNRAALTLTTSLATPRLTIHLGYTL</sequence>
<gene>
    <name evidence="2" type="ORF">TPAB3V08_LOCUS10563</name>
</gene>
<keyword evidence="3" id="KW-1185">Reference proteome</keyword>
<name>A0ABN7PDJ5_TIMPD</name>
<accession>A0ABN7PDJ5</accession>
<feature type="region of interest" description="Disordered" evidence="1">
    <location>
        <begin position="57"/>
        <end position="88"/>
    </location>
</feature>
<dbReference type="EMBL" id="CAJPIN010027703">
    <property type="protein sequence ID" value="CAG2063616.1"/>
    <property type="molecule type" value="Genomic_DNA"/>
</dbReference>
<evidence type="ECO:0000313" key="3">
    <source>
        <dbReference type="Proteomes" id="UP001153148"/>
    </source>
</evidence>
<protein>
    <submittedName>
        <fullName evidence="2">Uncharacterized protein</fullName>
    </submittedName>
</protein>
<proteinExistence type="predicted"/>
<evidence type="ECO:0000313" key="2">
    <source>
        <dbReference type="EMBL" id="CAG2063616.1"/>
    </source>
</evidence>
<organism evidence="2 3">
    <name type="scientific">Timema podura</name>
    <name type="common">Walking stick</name>
    <dbReference type="NCBI Taxonomy" id="61482"/>
    <lineage>
        <taxon>Eukaryota</taxon>
        <taxon>Metazoa</taxon>
        <taxon>Ecdysozoa</taxon>
        <taxon>Arthropoda</taxon>
        <taxon>Hexapoda</taxon>
        <taxon>Insecta</taxon>
        <taxon>Pterygota</taxon>
        <taxon>Neoptera</taxon>
        <taxon>Polyneoptera</taxon>
        <taxon>Phasmatodea</taxon>
        <taxon>Timematodea</taxon>
        <taxon>Timematoidea</taxon>
        <taxon>Timematidae</taxon>
        <taxon>Timema</taxon>
    </lineage>
</organism>